<feature type="transmembrane region" description="Helical" evidence="6">
    <location>
        <begin position="295"/>
        <end position="314"/>
    </location>
</feature>
<evidence type="ECO:0000313" key="8">
    <source>
        <dbReference type="Proteomes" id="UP000187172"/>
    </source>
</evidence>
<dbReference type="RefSeq" id="WP_076168511.1">
    <property type="nucleotide sequence ID" value="NZ_MRTP01000001.1"/>
</dbReference>
<evidence type="ECO:0000256" key="1">
    <source>
        <dbReference type="ARBA" id="ARBA00004651"/>
    </source>
</evidence>
<gene>
    <name evidence="7" type="ORF">BK138_08975</name>
</gene>
<dbReference type="Proteomes" id="UP000187172">
    <property type="component" value="Unassembled WGS sequence"/>
</dbReference>
<dbReference type="PANTHER" id="PTHR30250:SF11">
    <property type="entry name" value="O-ANTIGEN TRANSPORTER-RELATED"/>
    <property type="match status" value="1"/>
</dbReference>
<dbReference type="EMBL" id="MRTP01000001">
    <property type="protein sequence ID" value="OMF58626.1"/>
    <property type="molecule type" value="Genomic_DNA"/>
</dbReference>
<keyword evidence="8" id="KW-1185">Reference proteome</keyword>
<feature type="transmembrane region" description="Helical" evidence="6">
    <location>
        <begin position="12"/>
        <end position="32"/>
    </location>
</feature>
<feature type="transmembrane region" description="Helical" evidence="6">
    <location>
        <begin position="383"/>
        <end position="401"/>
    </location>
</feature>
<comment type="caution">
    <text evidence="7">The sequence shown here is derived from an EMBL/GenBank/DDBJ whole genome shotgun (WGS) entry which is preliminary data.</text>
</comment>
<evidence type="ECO:0000256" key="6">
    <source>
        <dbReference type="SAM" id="Phobius"/>
    </source>
</evidence>
<dbReference type="InterPro" id="IPR050833">
    <property type="entry name" value="Poly_Biosynth_Transport"/>
</dbReference>
<name>A0A1R1F3V9_9BACL</name>
<dbReference type="GO" id="GO:0005886">
    <property type="term" value="C:plasma membrane"/>
    <property type="evidence" value="ECO:0007669"/>
    <property type="project" value="UniProtKB-SubCell"/>
</dbReference>
<reference evidence="7 8" key="1">
    <citation type="submission" date="2016-11" db="EMBL/GenBank/DDBJ databases">
        <title>Paenibacillus species isolates.</title>
        <authorList>
            <person name="Beno S.M."/>
        </authorList>
    </citation>
    <scope>NUCLEOTIDE SEQUENCE [LARGE SCALE GENOMIC DNA]</scope>
    <source>
        <strain evidence="7 8">FSL R5-0378</strain>
    </source>
</reference>
<evidence type="ECO:0000256" key="3">
    <source>
        <dbReference type="ARBA" id="ARBA00022692"/>
    </source>
</evidence>
<evidence type="ECO:0000256" key="2">
    <source>
        <dbReference type="ARBA" id="ARBA00022475"/>
    </source>
</evidence>
<dbReference type="Pfam" id="PF13440">
    <property type="entry name" value="Polysacc_synt_3"/>
    <property type="match status" value="1"/>
</dbReference>
<dbReference type="PANTHER" id="PTHR30250">
    <property type="entry name" value="PST FAMILY PREDICTED COLANIC ACID TRANSPORTER"/>
    <property type="match status" value="1"/>
</dbReference>
<accession>A0A1R1F3V9</accession>
<evidence type="ECO:0000256" key="4">
    <source>
        <dbReference type="ARBA" id="ARBA00022989"/>
    </source>
</evidence>
<protein>
    <submittedName>
        <fullName evidence="7">Uncharacterized protein</fullName>
    </submittedName>
</protein>
<feature type="transmembrane region" description="Helical" evidence="6">
    <location>
        <begin position="175"/>
        <end position="198"/>
    </location>
</feature>
<keyword evidence="3 6" id="KW-0812">Transmembrane</keyword>
<dbReference type="STRING" id="297318.BK138_08975"/>
<feature type="transmembrane region" description="Helical" evidence="6">
    <location>
        <begin position="119"/>
        <end position="139"/>
    </location>
</feature>
<feature type="transmembrane region" description="Helical" evidence="6">
    <location>
        <begin position="446"/>
        <end position="467"/>
    </location>
</feature>
<feature type="transmembrane region" description="Helical" evidence="6">
    <location>
        <begin position="146"/>
        <end position="169"/>
    </location>
</feature>
<dbReference type="AlphaFoldDB" id="A0A1R1F3V9"/>
<feature type="transmembrane region" description="Helical" evidence="6">
    <location>
        <begin position="52"/>
        <end position="69"/>
    </location>
</feature>
<comment type="subcellular location">
    <subcellularLocation>
        <location evidence="1">Cell membrane</location>
        <topology evidence="1">Multi-pass membrane protein</topology>
    </subcellularLocation>
</comment>
<evidence type="ECO:0000313" key="7">
    <source>
        <dbReference type="EMBL" id="OMF58626.1"/>
    </source>
</evidence>
<sequence>MENKKILSNGVAYFCSSLMTQMVNLILIPLYTRNLSQQQYGQYDIILSIQQLLALGITLGVYSGMVRFYHEYDNKLELRNTAVNFSLLWGLAFILVTWAVNPWIYPHVFVQLSDSTHLFIPYVVMSSVLACHNLIYTSYYTMQFKALLASSIQIATVVFTLVYALYFFLVLKMGVLGILQAQLFGHLTVFVLLFLIHIRQYRFRLSIRKLRMMLGYGTGLMIGDVSAWVLSLSDRFLIKGFLNLSSVAVYSIGYKIGMLINPVFINPFMSVFTPFKYAMYKETAGPEQIRKMFRLYNFVGWLCVLGLSLFANIATQLVATEAYRDANYIIPIVAISYFLAGAADFYALGLHIARKMKLYSIIIITAALINVGCNLALIPLLGLYGSAISTVIAYMASNYLFYRFGTKYYSIGLGLLFPYKYLSVTLPIYGIYFVLMQVIHSVLLEILFNGILCCGFVYLCLLCKLVTRAELGGMIRQVLKQKSNMSMKGVQSEL</sequence>
<feature type="transmembrane region" description="Helical" evidence="6">
    <location>
        <begin position="81"/>
        <end position="99"/>
    </location>
</feature>
<feature type="transmembrane region" description="Helical" evidence="6">
    <location>
        <begin position="326"/>
        <end position="346"/>
    </location>
</feature>
<organism evidence="7 8">
    <name type="scientific">Paenibacillus rhizosphaerae</name>
    <dbReference type="NCBI Taxonomy" id="297318"/>
    <lineage>
        <taxon>Bacteria</taxon>
        <taxon>Bacillati</taxon>
        <taxon>Bacillota</taxon>
        <taxon>Bacilli</taxon>
        <taxon>Bacillales</taxon>
        <taxon>Paenibacillaceae</taxon>
        <taxon>Paenibacillus</taxon>
    </lineage>
</organism>
<feature type="transmembrane region" description="Helical" evidence="6">
    <location>
        <begin position="252"/>
        <end position="275"/>
    </location>
</feature>
<keyword evidence="5 6" id="KW-0472">Membrane</keyword>
<proteinExistence type="predicted"/>
<keyword evidence="4 6" id="KW-1133">Transmembrane helix</keyword>
<keyword evidence="2" id="KW-1003">Cell membrane</keyword>
<feature type="transmembrane region" description="Helical" evidence="6">
    <location>
        <begin position="358"/>
        <end position="377"/>
    </location>
</feature>
<feature type="transmembrane region" description="Helical" evidence="6">
    <location>
        <begin position="210"/>
        <end position="232"/>
    </location>
</feature>
<evidence type="ECO:0000256" key="5">
    <source>
        <dbReference type="ARBA" id="ARBA00023136"/>
    </source>
</evidence>